<feature type="region of interest" description="Disordered" evidence="1">
    <location>
        <begin position="17"/>
        <end position="50"/>
    </location>
</feature>
<keyword evidence="2" id="KW-0812">Transmembrane</keyword>
<keyword evidence="2" id="KW-1133">Transmembrane helix</keyword>
<sequence length="150" mass="17033">MCYLEKIYSLSHKTVPTPTPAEVSDVLPNAESTPSYYTNSPTEPELHSQVSDGVDEPVIGVQEAVLPANPRRSTRPKHTPTWLKDFVSLNIHSDVKYPFLFRYGCGLVIGLSIIYIMLSTQYSAWFSRMDVELEHKMLKRMKGTRKEISV</sequence>
<proteinExistence type="predicted"/>
<accession>A0A9J6AZI7</accession>
<evidence type="ECO:0000313" key="3">
    <source>
        <dbReference type="EMBL" id="KAG5629896.1"/>
    </source>
</evidence>
<dbReference type="AlphaFoldDB" id="A0A9J6AZI7"/>
<keyword evidence="2" id="KW-0472">Membrane</keyword>
<protein>
    <submittedName>
        <fullName evidence="3">Uncharacterized protein</fullName>
    </submittedName>
</protein>
<evidence type="ECO:0000256" key="2">
    <source>
        <dbReference type="SAM" id="Phobius"/>
    </source>
</evidence>
<feature type="transmembrane region" description="Helical" evidence="2">
    <location>
        <begin position="99"/>
        <end position="118"/>
    </location>
</feature>
<keyword evidence="4" id="KW-1185">Reference proteome</keyword>
<evidence type="ECO:0000256" key="1">
    <source>
        <dbReference type="SAM" id="MobiDB-lite"/>
    </source>
</evidence>
<name>A0A9J6AZI7_SOLCO</name>
<feature type="compositionally biased region" description="Polar residues" evidence="1">
    <location>
        <begin position="30"/>
        <end position="42"/>
    </location>
</feature>
<dbReference type="EMBL" id="JACXVP010000001">
    <property type="protein sequence ID" value="KAG5629896.1"/>
    <property type="molecule type" value="Genomic_DNA"/>
</dbReference>
<dbReference type="OrthoDB" id="1301438at2759"/>
<dbReference type="Proteomes" id="UP000824120">
    <property type="component" value="Chromosome 1"/>
</dbReference>
<evidence type="ECO:0000313" key="4">
    <source>
        <dbReference type="Proteomes" id="UP000824120"/>
    </source>
</evidence>
<organism evidence="3 4">
    <name type="scientific">Solanum commersonii</name>
    <name type="common">Commerson's wild potato</name>
    <name type="synonym">Commerson's nightshade</name>
    <dbReference type="NCBI Taxonomy" id="4109"/>
    <lineage>
        <taxon>Eukaryota</taxon>
        <taxon>Viridiplantae</taxon>
        <taxon>Streptophyta</taxon>
        <taxon>Embryophyta</taxon>
        <taxon>Tracheophyta</taxon>
        <taxon>Spermatophyta</taxon>
        <taxon>Magnoliopsida</taxon>
        <taxon>eudicotyledons</taxon>
        <taxon>Gunneridae</taxon>
        <taxon>Pentapetalae</taxon>
        <taxon>asterids</taxon>
        <taxon>lamiids</taxon>
        <taxon>Solanales</taxon>
        <taxon>Solanaceae</taxon>
        <taxon>Solanoideae</taxon>
        <taxon>Solaneae</taxon>
        <taxon>Solanum</taxon>
    </lineage>
</organism>
<gene>
    <name evidence="3" type="ORF">H5410_001613</name>
</gene>
<comment type="caution">
    <text evidence="3">The sequence shown here is derived from an EMBL/GenBank/DDBJ whole genome shotgun (WGS) entry which is preliminary data.</text>
</comment>
<reference evidence="3 4" key="1">
    <citation type="submission" date="2020-09" db="EMBL/GenBank/DDBJ databases">
        <title>De no assembly of potato wild relative species, Solanum commersonii.</title>
        <authorList>
            <person name="Cho K."/>
        </authorList>
    </citation>
    <scope>NUCLEOTIDE SEQUENCE [LARGE SCALE GENOMIC DNA]</scope>
    <source>
        <strain evidence="3">LZ3.2</strain>
        <tissue evidence="3">Leaf</tissue>
    </source>
</reference>